<evidence type="ECO:0000313" key="3">
    <source>
        <dbReference type="Proteomes" id="UP000184694"/>
    </source>
</evidence>
<dbReference type="InterPro" id="IPR005415">
    <property type="entry name" value="T3SS_Ca_resp_chp_LcrH/SycD"/>
</dbReference>
<dbReference type="STRING" id="1121457.SAMN02745161_2541"/>
<dbReference type="RefSeq" id="WP_074217312.1">
    <property type="nucleotide sequence ID" value="NZ_FSRG01000006.1"/>
</dbReference>
<comment type="similarity">
    <text evidence="1">Belongs to the LcrH/SycD chaperone family.</text>
</comment>
<dbReference type="Pfam" id="PF07720">
    <property type="entry name" value="TPR_3"/>
    <property type="match status" value="1"/>
</dbReference>
<dbReference type="SUPFAM" id="SSF48452">
    <property type="entry name" value="TPR-like"/>
    <property type="match status" value="1"/>
</dbReference>
<protein>
    <submittedName>
        <fullName evidence="2">Type III secretion low calcium response chaperone LcrH/SycD</fullName>
    </submittedName>
</protein>
<sequence length="167" mass="18380">MSTMIEEQTMVEEQDELLAKALKAVLEDGAVLSELQGISEDDMEHTYAFAYEKYMAGNYKDAFEVFKLLTLMNHLESRFWLGLAGCAQELEALDIAIEAYAMAGFLEPENPIISLFGGTCLYKVGNFEAAKLALEAGVELAAESDQDLDAYVARAQATLEQMQSVGE</sequence>
<reference evidence="3" key="1">
    <citation type="submission" date="2016-11" db="EMBL/GenBank/DDBJ databases">
        <authorList>
            <person name="Varghese N."/>
            <person name="Submissions S."/>
        </authorList>
    </citation>
    <scope>NUCLEOTIDE SEQUENCE [LARGE SCALE GENOMIC DNA]</scope>
    <source>
        <strain evidence="3">DSM 17456</strain>
    </source>
</reference>
<name>A0A1N6I9C9_9BACT</name>
<dbReference type="EMBL" id="FSRG01000006">
    <property type="protein sequence ID" value="SIO28610.1"/>
    <property type="molecule type" value="Genomic_DNA"/>
</dbReference>
<dbReference type="Proteomes" id="UP000184694">
    <property type="component" value="Unassembled WGS sequence"/>
</dbReference>
<keyword evidence="3" id="KW-1185">Reference proteome</keyword>
<evidence type="ECO:0000313" key="2">
    <source>
        <dbReference type="EMBL" id="SIO28610.1"/>
    </source>
</evidence>
<dbReference type="NCBIfam" id="TIGR02552">
    <property type="entry name" value="LcrH_SycD"/>
    <property type="match status" value="1"/>
</dbReference>
<dbReference type="AlphaFoldDB" id="A0A1N6I9C9"/>
<proteinExistence type="inferred from homology"/>
<dbReference type="InterPro" id="IPR011990">
    <property type="entry name" value="TPR-like_helical_dom_sf"/>
</dbReference>
<dbReference type="Gene3D" id="1.25.40.10">
    <property type="entry name" value="Tetratricopeptide repeat domain"/>
    <property type="match status" value="1"/>
</dbReference>
<dbReference type="OrthoDB" id="8591320at2"/>
<dbReference type="PRINTS" id="PR01595">
    <property type="entry name" value="SYCDCHAPRONE"/>
</dbReference>
<dbReference type="InterPro" id="IPR011716">
    <property type="entry name" value="TPR-3"/>
</dbReference>
<accession>A0A1N6I9C9</accession>
<gene>
    <name evidence="2" type="ORF">SAMN02745161_2541</name>
</gene>
<organism evidence="2 3">
    <name type="scientific">Halodesulfovibrio marinisediminis DSM 17456</name>
    <dbReference type="NCBI Taxonomy" id="1121457"/>
    <lineage>
        <taxon>Bacteria</taxon>
        <taxon>Pseudomonadati</taxon>
        <taxon>Thermodesulfobacteriota</taxon>
        <taxon>Desulfovibrionia</taxon>
        <taxon>Desulfovibrionales</taxon>
        <taxon>Desulfovibrionaceae</taxon>
        <taxon>Halodesulfovibrio</taxon>
    </lineage>
</organism>
<evidence type="ECO:0000256" key="1">
    <source>
        <dbReference type="ARBA" id="ARBA00010244"/>
    </source>
</evidence>